<organism evidence="2 3">
    <name type="scientific">Thiohalorhabdus methylotrophus</name>
    <dbReference type="NCBI Taxonomy" id="3242694"/>
    <lineage>
        <taxon>Bacteria</taxon>
        <taxon>Pseudomonadati</taxon>
        <taxon>Pseudomonadota</taxon>
        <taxon>Gammaproteobacteria</taxon>
        <taxon>Thiohalorhabdales</taxon>
        <taxon>Thiohalorhabdaceae</taxon>
        <taxon>Thiohalorhabdus</taxon>
    </lineage>
</organism>
<dbReference type="Proteomes" id="UP001575181">
    <property type="component" value="Unassembled WGS sequence"/>
</dbReference>
<reference evidence="2 3" key="1">
    <citation type="submission" date="2024-08" db="EMBL/GenBank/DDBJ databases">
        <title>Whole-genome sequencing of halo(alkali)philic microorganisms from hypersaline lakes.</title>
        <authorList>
            <person name="Sorokin D.Y."/>
            <person name="Merkel A.Y."/>
            <person name="Messina E."/>
            <person name="Yakimov M."/>
        </authorList>
    </citation>
    <scope>NUCLEOTIDE SEQUENCE [LARGE SCALE GENOMIC DNA]</scope>
    <source>
        <strain evidence="2 3">Cl-TMA</strain>
    </source>
</reference>
<dbReference type="Pfam" id="PF04298">
    <property type="entry name" value="Zn_peptidase_2"/>
    <property type="match status" value="1"/>
</dbReference>
<gene>
    <name evidence="2" type="ORF">ACERLL_07295</name>
</gene>
<keyword evidence="3" id="KW-1185">Reference proteome</keyword>
<keyword evidence="1" id="KW-1133">Transmembrane helix</keyword>
<dbReference type="PANTHER" id="PTHR36434:SF1">
    <property type="entry name" value="MEMBRANE PROTEASE YUGP-RELATED"/>
    <property type="match status" value="1"/>
</dbReference>
<evidence type="ECO:0000313" key="3">
    <source>
        <dbReference type="Proteomes" id="UP001575181"/>
    </source>
</evidence>
<proteinExistence type="predicted"/>
<evidence type="ECO:0000256" key="1">
    <source>
        <dbReference type="SAM" id="Phobius"/>
    </source>
</evidence>
<dbReference type="InterPro" id="IPR007395">
    <property type="entry name" value="Zn_peptidase_2"/>
</dbReference>
<keyword evidence="1" id="KW-0472">Membrane</keyword>
<comment type="caution">
    <text evidence="2">The sequence shown here is derived from an EMBL/GenBank/DDBJ whole genome shotgun (WGS) entry which is preliminary data.</text>
</comment>
<feature type="transmembrane region" description="Helical" evidence="1">
    <location>
        <begin position="199"/>
        <end position="222"/>
    </location>
</feature>
<protein>
    <submittedName>
        <fullName evidence="2">Zinc metallopeptidase</fullName>
    </submittedName>
</protein>
<name>A0ABV4TVL1_9GAMM</name>
<dbReference type="EMBL" id="JBGUAW010000004">
    <property type="protein sequence ID" value="MFA9460629.1"/>
    <property type="molecule type" value="Genomic_DNA"/>
</dbReference>
<dbReference type="PANTHER" id="PTHR36434">
    <property type="entry name" value="MEMBRANE PROTEASE YUGP-RELATED"/>
    <property type="match status" value="1"/>
</dbReference>
<feature type="transmembrane region" description="Helical" evidence="1">
    <location>
        <begin position="145"/>
        <end position="165"/>
    </location>
</feature>
<keyword evidence="1" id="KW-0812">Transmembrane</keyword>
<accession>A0ABV4TVL1</accession>
<dbReference type="RefSeq" id="WP_373655410.1">
    <property type="nucleotide sequence ID" value="NZ_JBGUAW010000004.1"/>
</dbReference>
<evidence type="ECO:0000313" key="2">
    <source>
        <dbReference type="EMBL" id="MFA9460629.1"/>
    </source>
</evidence>
<sequence length="227" mass="24819">MHLLIATAGLLALLFGPQFWVRSVMARYGKDRPDYPGTGGELADHLREHLGLDGVRVEASEKGDHYDPDRKVVALQPEHYHGRSLTAVAVAAHEIGHALQDHANYRPLRMRTRLVQIAQGLQRTGTVVVMTAPLVLLASRSPTGLLVPLLAGVVSVGAAAVVHLVTLPVELDASFKRALPVLERGGYLPEADRRPARRILSAAALTYVAASLSGMLNLWYWLRLLRR</sequence>